<comment type="cofactor">
    <cofactor evidence="5">
        <name>Mg(2+)</name>
        <dbReference type="ChEBI" id="CHEBI:18420"/>
    </cofactor>
    <text evidence="5">Binds 1 Mg(2+) ion per subunit.</text>
</comment>
<organism evidence="6 7">
    <name type="scientific">Thermithiobacillus plumbiphilus</name>
    <dbReference type="NCBI Taxonomy" id="1729899"/>
    <lineage>
        <taxon>Bacteria</taxon>
        <taxon>Pseudomonadati</taxon>
        <taxon>Pseudomonadota</taxon>
        <taxon>Acidithiobacillia</taxon>
        <taxon>Acidithiobacillales</taxon>
        <taxon>Thermithiobacillaceae</taxon>
        <taxon>Thermithiobacillus</taxon>
    </lineage>
</organism>
<dbReference type="PANTHER" id="PTHR20881:SF0">
    <property type="entry name" value="3-METHYL-2-OXOBUTANOATE HYDROXYMETHYLTRANSFERASE"/>
    <property type="match status" value="1"/>
</dbReference>
<comment type="pathway">
    <text evidence="5">Cofactor biosynthesis; (R)-pantothenate biosynthesis; (R)-pantoate from 3-methyl-2-oxobutanoate: step 1/2.</text>
</comment>
<keyword evidence="5" id="KW-0460">Magnesium</keyword>
<keyword evidence="4 5" id="KW-0808">Transferase</keyword>
<feature type="binding site" evidence="5">
    <location>
        <position position="93"/>
    </location>
    <ligand>
        <name>Mg(2+)</name>
        <dbReference type="ChEBI" id="CHEBI:18420"/>
    </ligand>
</feature>
<proteinExistence type="inferred from homology"/>
<dbReference type="Proteomes" id="UP001446205">
    <property type="component" value="Unassembled WGS sequence"/>
</dbReference>
<comment type="catalytic activity">
    <reaction evidence="5">
        <text>(6R)-5,10-methylene-5,6,7,8-tetrahydrofolate + 3-methyl-2-oxobutanoate + H2O = 2-dehydropantoate + (6S)-5,6,7,8-tetrahydrofolate</text>
        <dbReference type="Rhea" id="RHEA:11824"/>
        <dbReference type="ChEBI" id="CHEBI:11561"/>
        <dbReference type="ChEBI" id="CHEBI:11851"/>
        <dbReference type="ChEBI" id="CHEBI:15377"/>
        <dbReference type="ChEBI" id="CHEBI:15636"/>
        <dbReference type="ChEBI" id="CHEBI:57453"/>
        <dbReference type="EC" id="2.1.2.11"/>
    </reaction>
</comment>
<keyword evidence="5" id="KW-0963">Cytoplasm</keyword>
<dbReference type="InterPro" id="IPR003700">
    <property type="entry name" value="Pantoate_hydroxy_MeTrfase"/>
</dbReference>
<evidence type="ECO:0000256" key="1">
    <source>
        <dbReference type="ARBA" id="ARBA00008676"/>
    </source>
</evidence>
<evidence type="ECO:0000256" key="2">
    <source>
        <dbReference type="ARBA" id="ARBA00011424"/>
    </source>
</evidence>
<feature type="binding site" evidence="5">
    <location>
        <position position="122"/>
    </location>
    <ligand>
        <name>3-methyl-2-oxobutanoate</name>
        <dbReference type="ChEBI" id="CHEBI:11851"/>
    </ligand>
</feature>
<dbReference type="PIRSF" id="PIRSF000388">
    <property type="entry name" value="Pantoate_hydroxy_MeTrfase"/>
    <property type="match status" value="1"/>
</dbReference>
<gene>
    <name evidence="5 6" type="primary">panB</name>
    <name evidence="6" type="ORF">WOB96_11270</name>
</gene>
<feature type="active site" description="Proton acceptor" evidence="5">
    <location>
        <position position="191"/>
    </location>
</feature>
<keyword evidence="3 5" id="KW-0566">Pantothenate biosynthesis</keyword>
<evidence type="ECO:0000256" key="4">
    <source>
        <dbReference type="ARBA" id="ARBA00022679"/>
    </source>
</evidence>
<dbReference type="GO" id="GO:0003864">
    <property type="term" value="F:3-methyl-2-oxobutanoate hydroxymethyltransferase activity"/>
    <property type="evidence" value="ECO:0007669"/>
    <property type="project" value="UniProtKB-EC"/>
</dbReference>
<feature type="binding site" evidence="5">
    <location>
        <position position="93"/>
    </location>
    <ligand>
        <name>3-methyl-2-oxobutanoate</name>
        <dbReference type="ChEBI" id="CHEBI:11851"/>
    </ligand>
</feature>
<dbReference type="NCBIfam" id="TIGR00222">
    <property type="entry name" value="panB"/>
    <property type="match status" value="1"/>
</dbReference>
<comment type="subunit">
    <text evidence="2 5">Homodecamer; pentamer of dimers.</text>
</comment>
<dbReference type="InterPro" id="IPR040442">
    <property type="entry name" value="Pyrv_kinase-like_dom_sf"/>
</dbReference>
<evidence type="ECO:0000256" key="5">
    <source>
        <dbReference type="HAMAP-Rule" id="MF_00156"/>
    </source>
</evidence>
<comment type="similarity">
    <text evidence="1 5">Belongs to the PanB family.</text>
</comment>
<evidence type="ECO:0000256" key="3">
    <source>
        <dbReference type="ARBA" id="ARBA00022655"/>
    </source>
</evidence>
<evidence type="ECO:0000313" key="6">
    <source>
        <dbReference type="EMBL" id="MEK8090339.1"/>
    </source>
</evidence>
<evidence type="ECO:0000313" key="7">
    <source>
        <dbReference type="Proteomes" id="UP001446205"/>
    </source>
</evidence>
<dbReference type="SUPFAM" id="SSF51621">
    <property type="entry name" value="Phosphoenolpyruvate/pyruvate domain"/>
    <property type="match status" value="1"/>
</dbReference>
<reference evidence="6 7" key="1">
    <citation type="submission" date="2024-04" db="EMBL/GenBank/DDBJ databases">
        <authorList>
            <person name="Abashina T."/>
            <person name="Shaikin A."/>
        </authorList>
    </citation>
    <scope>NUCLEOTIDE SEQUENCE [LARGE SCALE GENOMIC DNA]</scope>
    <source>
        <strain evidence="6 7">AAFK</strain>
    </source>
</reference>
<name>A0ABU9D9X5_9PROT</name>
<feature type="binding site" evidence="5">
    <location>
        <begin position="54"/>
        <end position="55"/>
    </location>
    <ligand>
        <name>3-methyl-2-oxobutanoate</name>
        <dbReference type="ChEBI" id="CHEBI:11851"/>
    </ligand>
</feature>
<keyword evidence="7" id="KW-1185">Reference proteome</keyword>
<feature type="binding site" evidence="5">
    <location>
        <position position="124"/>
    </location>
    <ligand>
        <name>Mg(2+)</name>
        <dbReference type="ChEBI" id="CHEBI:18420"/>
    </ligand>
</feature>
<comment type="function">
    <text evidence="5">Catalyzes the reversible reaction in which hydroxymethyl group from 5,10-methylenetetrahydrofolate is transferred onto alpha-ketoisovalerate to form ketopantoate.</text>
</comment>
<comment type="caution">
    <text evidence="6">The sequence shown here is derived from an EMBL/GenBank/DDBJ whole genome shotgun (WGS) entry which is preliminary data.</text>
</comment>
<dbReference type="RefSeq" id="WP_341371395.1">
    <property type="nucleotide sequence ID" value="NZ_JBBPCO010000011.1"/>
</dbReference>
<feature type="binding site" evidence="5">
    <location>
        <position position="54"/>
    </location>
    <ligand>
        <name>Mg(2+)</name>
        <dbReference type="ChEBI" id="CHEBI:18420"/>
    </ligand>
</feature>
<dbReference type="PANTHER" id="PTHR20881">
    <property type="entry name" value="3-METHYL-2-OXOBUTANOATE HYDROXYMETHYLTRANSFERASE"/>
    <property type="match status" value="1"/>
</dbReference>
<dbReference type="Pfam" id="PF02548">
    <property type="entry name" value="Pantoate_transf"/>
    <property type="match status" value="1"/>
</dbReference>
<sequence length="272" mass="29086">MADSDKLPARVRRQSLIDWDRARGKQTLAVLTAYDYTFARLADRAGADALLVGDSLGMTFAGEDNTLSVTLEQMVYHTRAVARGRERALLISDLPFLSYQESPEQALRSAGELLRAGAEVVKLEGGAVMAETVAFLSARGIPVCGHIGLTPQSVHQLGGYRQQGRDEVTAARLREDARQLVAAGARLLVLEAMPADLAAQITAESTVPTIGIGAGPHCDAQVLVMQDVLGLFLGQSPGFVRRYLEGAALCQDALARFVDDVHQRAYPGSGEG</sequence>
<accession>A0ABU9D9X5</accession>
<dbReference type="EC" id="2.1.2.11" evidence="5"/>
<dbReference type="NCBIfam" id="NF001452">
    <property type="entry name" value="PRK00311.1"/>
    <property type="match status" value="1"/>
</dbReference>
<protein>
    <recommendedName>
        <fullName evidence="5">3-methyl-2-oxobutanoate hydroxymethyltransferase</fullName>
        <ecNumber evidence="5">2.1.2.11</ecNumber>
    </recommendedName>
    <alternativeName>
        <fullName evidence="5">Ketopantoate hydroxymethyltransferase</fullName>
        <shortName evidence="5">KPHMT</shortName>
    </alternativeName>
</protein>
<comment type="subcellular location">
    <subcellularLocation>
        <location evidence="5">Cytoplasm</location>
    </subcellularLocation>
</comment>
<dbReference type="CDD" id="cd06557">
    <property type="entry name" value="KPHMT-like"/>
    <property type="match status" value="1"/>
</dbReference>
<dbReference type="InterPro" id="IPR015813">
    <property type="entry name" value="Pyrv/PenolPyrv_kinase-like_dom"/>
</dbReference>
<dbReference type="HAMAP" id="MF_00156">
    <property type="entry name" value="PanB"/>
    <property type="match status" value="1"/>
</dbReference>
<dbReference type="Gene3D" id="3.20.20.60">
    <property type="entry name" value="Phosphoenolpyruvate-binding domains"/>
    <property type="match status" value="1"/>
</dbReference>
<dbReference type="EMBL" id="JBBPCO010000011">
    <property type="protein sequence ID" value="MEK8090339.1"/>
    <property type="molecule type" value="Genomic_DNA"/>
</dbReference>
<keyword evidence="5" id="KW-0479">Metal-binding</keyword>